<name>A0A1Y1U753_9TREE</name>
<feature type="compositionally biased region" description="Pro residues" evidence="1">
    <location>
        <begin position="215"/>
        <end position="250"/>
    </location>
</feature>
<sequence>MTPSAISGSTDRARAITPGTRHAIPTLFTLGSSMRPVLSKRKASVAAEASTLGSHQVLSSGSPRSIANAETNSSRTRREHHPLGQSRIKHSARDMQTEALRSQRGDVNPADISWSEKLRADIYKRQVDSLTTAMSQLLTGSQPVQTGISITNSTVHIHKDVGQVTYSSENNNSTGLAHRSPDAETFSPTGTASTTKGATNATSEPWRRSSAVVTHPPPPPSPPPPPPPPPSPPPPPPPIRQTRPPVPAPQPQLNDVGPAAPAIAPRAPEATPQWERLAKRDFTGLSGPDLMDLLKADVRLNNRSRLKKVVPITAEERKLQREKEALSVVQQGPKATWRDANRRAAAAKARTQEVQPDMSLPRTDPPSSDAAIVEPCLNPHEMEPSKEQARGQYGGVLAGFSATS</sequence>
<dbReference type="RefSeq" id="XP_021867676.1">
    <property type="nucleotide sequence ID" value="XM_022018769.1"/>
</dbReference>
<gene>
    <name evidence="2" type="ORF">BD324DRAFT_654224</name>
</gene>
<keyword evidence="3" id="KW-1185">Reference proteome</keyword>
<dbReference type="InParanoid" id="A0A1Y1U753"/>
<protein>
    <recommendedName>
        <fullName evidence="4">WH2 domain-containing protein</fullName>
    </recommendedName>
</protein>
<comment type="caution">
    <text evidence="2">The sequence shown here is derived from an EMBL/GenBank/DDBJ whole genome shotgun (WGS) entry which is preliminary data.</text>
</comment>
<reference evidence="2 3" key="1">
    <citation type="submission" date="2017-03" db="EMBL/GenBank/DDBJ databases">
        <title>Widespread Adenine N6-methylation of Active Genes in Fungi.</title>
        <authorList>
            <consortium name="DOE Joint Genome Institute"/>
            <person name="Mondo S.J."/>
            <person name="Dannebaum R.O."/>
            <person name="Kuo R.C."/>
            <person name="Louie K.B."/>
            <person name="Bewick A.J."/>
            <person name="Labutti K."/>
            <person name="Haridas S."/>
            <person name="Kuo A."/>
            <person name="Salamov A."/>
            <person name="Ahrendt S.R."/>
            <person name="Lau R."/>
            <person name="Bowen B.P."/>
            <person name="Lipzen A."/>
            <person name="Sullivan W."/>
            <person name="Andreopoulos W.B."/>
            <person name="Clum A."/>
            <person name="Lindquist E."/>
            <person name="Daum C."/>
            <person name="Northen T.R."/>
            <person name="Ramamoorthy G."/>
            <person name="Schmitz R.J."/>
            <person name="Gryganskyi A."/>
            <person name="Culley D."/>
            <person name="Magnuson J."/>
            <person name="James T.Y."/>
            <person name="O'Malley M.A."/>
            <person name="Stajich J.E."/>
            <person name="Spatafora J.W."/>
            <person name="Visel A."/>
            <person name="Grigoriev I.V."/>
        </authorList>
    </citation>
    <scope>NUCLEOTIDE SEQUENCE [LARGE SCALE GENOMIC DNA]</scope>
    <source>
        <strain evidence="2 3">NRRL Y-17943</strain>
    </source>
</reference>
<dbReference type="EMBL" id="NBSH01000025">
    <property type="protein sequence ID" value="ORX33327.1"/>
    <property type="molecule type" value="Genomic_DNA"/>
</dbReference>
<evidence type="ECO:0000313" key="2">
    <source>
        <dbReference type="EMBL" id="ORX33327.1"/>
    </source>
</evidence>
<feature type="compositionally biased region" description="Polar residues" evidence="1">
    <location>
        <begin position="165"/>
        <end position="175"/>
    </location>
</feature>
<feature type="compositionally biased region" description="Low complexity" evidence="1">
    <location>
        <begin position="258"/>
        <end position="272"/>
    </location>
</feature>
<organism evidence="2 3">
    <name type="scientific">Kockovaella imperatae</name>
    <dbReference type="NCBI Taxonomy" id="4999"/>
    <lineage>
        <taxon>Eukaryota</taxon>
        <taxon>Fungi</taxon>
        <taxon>Dikarya</taxon>
        <taxon>Basidiomycota</taxon>
        <taxon>Agaricomycotina</taxon>
        <taxon>Tremellomycetes</taxon>
        <taxon>Tremellales</taxon>
        <taxon>Cuniculitremaceae</taxon>
        <taxon>Kockovaella</taxon>
    </lineage>
</organism>
<dbReference type="AlphaFoldDB" id="A0A1Y1U753"/>
<feature type="region of interest" description="Disordered" evidence="1">
    <location>
        <begin position="165"/>
        <end position="288"/>
    </location>
</feature>
<feature type="compositionally biased region" description="Polar residues" evidence="1">
    <location>
        <begin position="186"/>
        <end position="203"/>
    </location>
</feature>
<evidence type="ECO:0000256" key="1">
    <source>
        <dbReference type="SAM" id="MobiDB-lite"/>
    </source>
</evidence>
<dbReference type="GeneID" id="33560578"/>
<evidence type="ECO:0000313" key="3">
    <source>
        <dbReference type="Proteomes" id="UP000193218"/>
    </source>
</evidence>
<evidence type="ECO:0008006" key="4">
    <source>
        <dbReference type="Google" id="ProtNLM"/>
    </source>
</evidence>
<feature type="compositionally biased region" description="Polar residues" evidence="1">
    <location>
        <begin position="51"/>
        <end position="74"/>
    </location>
</feature>
<accession>A0A1Y1U753</accession>
<feature type="region of interest" description="Disordered" evidence="1">
    <location>
        <begin position="51"/>
        <end position="92"/>
    </location>
</feature>
<dbReference type="Proteomes" id="UP000193218">
    <property type="component" value="Unassembled WGS sequence"/>
</dbReference>
<proteinExistence type="predicted"/>
<feature type="region of interest" description="Disordered" evidence="1">
    <location>
        <begin position="325"/>
        <end position="373"/>
    </location>
</feature>